<protein>
    <submittedName>
        <fullName evidence="1">Uncharacterized protein</fullName>
    </submittedName>
</protein>
<accession>A0A061DMY1</accession>
<name>A0A061DMY1_THECC</name>
<dbReference type="Gramene" id="EOX93446">
    <property type="protein sequence ID" value="EOX93446"/>
    <property type="gene ID" value="TCM_002321"/>
</dbReference>
<dbReference type="Proteomes" id="UP000026915">
    <property type="component" value="Chromosome 1"/>
</dbReference>
<proteinExistence type="predicted"/>
<dbReference type="InParanoid" id="A0A061DMY1"/>
<sequence length="74" mass="8439">MLAELEGTTSHVMYARLMFAYHPPQPVWDIGASALHCTAAVDTLSIWHVLLLHYPKPNNKKMQRREPDTLRGLV</sequence>
<keyword evidence="2" id="KW-1185">Reference proteome</keyword>
<evidence type="ECO:0000313" key="1">
    <source>
        <dbReference type="EMBL" id="EOX93446.1"/>
    </source>
</evidence>
<dbReference type="EMBL" id="CM001879">
    <property type="protein sequence ID" value="EOX93446.1"/>
    <property type="molecule type" value="Genomic_DNA"/>
</dbReference>
<dbReference type="HOGENOM" id="CLU_2692741_0_0_1"/>
<dbReference type="AlphaFoldDB" id="A0A061DMY1"/>
<reference evidence="1 2" key="1">
    <citation type="journal article" date="2013" name="Genome Biol.">
        <title>The genome sequence of the most widely cultivated cacao type and its use to identify candidate genes regulating pod color.</title>
        <authorList>
            <person name="Motamayor J.C."/>
            <person name="Mockaitis K."/>
            <person name="Schmutz J."/>
            <person name="Haiminen N."/>
            <person name="Iii D.L."/>
            <person name="Cornejo O."/>
            <person name="Findley S.D."/>
            <person name="Zheng P."/>
            <person name="Utro F."/>
            <person name="Royaert S."/>
            <person name="Saski C."/>
            <person name="Jenkins J."/>
            <person name="Podicheti R."/>
            <person name="Zhao M."/>
            <person name="Scheffler B.E."/>
            <person name="Stack J.C."/>
            <person name="Feltus F.A."/>
            <person name="Mustiga G.M."/>
            <person name="Amores F."/>
            <person name="Phillips W."/>
            <person name="Marelli J.P."/>
            <person name="May G.D."/>
            <person name="Shapiro H."/>
            <person name="Ma J."/>
            <person name="Bustamante C.D."/>
            <person name="Schnell R.J."/>
            <person name="Main D."/>
            <person name="Gilbert D."/>
            <person name="Parida L."/>
            <person name="Kuhn D.N."/>
        </authorList>
    </citation>
    <scope>NUCLEOTIDE SEQUENCE [LARGE SCALE GENOMIC DNA]</scope>
    <source>
        <strain evidence="2">cv. Matina 1-6</strain>
    </source>
</reference>
<gene>
    <name evidence="1" type="ORF">TCM_002321</name>
</gene>
<evidence type="ECO:0000313" key="2">
    <source>
        <dbReference type="Proteomes" id="UP000026915"/>
    </source>
</evidence>
<organism evidence="1 2">
    <name type="scientific">Theobroma cacao</name>
    <name type="common">Cacao</name>
    <name type="synonym">Cocoa</name>
    <dbReference type="NCBI Taxonomy" id="3641"/>
    <lineage>
        <taxon>Eukaryota</taxon>
        <taxon>Viridiplantae</taxon>
        <taxon>Streptophyta</taxon>
        <taxon>Embryophyta</taxon>
        <taxon>Tracheophyta</taxon>
        <taxon>Spermatophyta</taxon>
        <taxon>Magnoliopsida</taxon>
        <taxon>eudicotyledons</taxon>
        <taxon>Gunneridae</taxon>
        <taxon>Pentapetalae</taxon>
        <taxon>rosids</taxon>
        <taxon>malvids</taxon>
        <taxon>Malvales</taxon>
        <taxon>Malvaceae</taxon>
        <taxon>Byttnerioideae</taxon>
        <taxon>Theobroma</taxon>
    </lineage>
</organism>